<dbReference type="Pfam" id="PF01408">
    <property type="entry name" value="GFO_IDH_MocA"/>
    <property type="match status" value="1"/>
</dbReference>
<evidence type="ECO:0000313" key="4">
    <source>
        <dbReference type="Proteomes" id="UP001141259"/>
    </source>
</evidence>
<proteinExistence type="predicted"/>
<dbReference type="Gene3D" id="3.40.50.720">
    <property type="entry name" value="NAD(P)-binding Rossmann-like Domain"/>
    <property type="match status" value="1"/>
</dbReference>
<organism evidence="3 4">
    <name type="scientific">Umezawaea endophytica</name>
    <dbReference type="NCBI Taxonomy" id="1654476"/>
    <lineage>
        <taxon>Bacteria</taxon>
        <taxon>Bacillati</taxon>
        <taxon>Actinomycetota</taxon>
        <taxon>Actinomycetes</taxon>
        <taxon>Pseudonocardiales</taxon>
        <taxon>Pseudonocardiaceae</taxon>
        <taxon>Umezawaea</taxon>
    </lineage>
</organism>
<dbReference type="InterPro" id="IPR055170">
    <property type="entry name" value="GFO_IDH_MocA-like_dom"/>
</dbReference>
<dbReference type="PANTHER" id="PTHR43249:SF1">
    <property type="entry name" value="D-GLUCOSIDE 3-DEHYDROGENASE"/>
    <property type="match status" value="1"/>
</dbReference>
<reference evidence="3" key="1">
    <citation type="submission" date="2022-08" db="EMBL/GenBank/DDBJ databases">
        <authorList>
            <person name="Tistechok S."/>
            <person name="Samborskyy M."/>
            <person name="Roman I."/>
        </authorList>
    </citation>
    <scope>NUCLEOTIDE SEQUENCE</scope>
    <source>
        <strain evidence="3">DSM 103496</strain>
    </source>
</reference>
<gene>
    <name evidence="3" type="ORF">NZH93_12655</name>
</gene>
<feature type="domain" description="Gfo/Idh/MocA-like oxidoreductase N-terminal" evidence="1">
    <location>
        <begin position="1"/>
        <end position="116"/>
    </location>
</feature>
<name>A0A9X3AES9_9PSEU</name>
<dbReference type="SUPFAM" id="SSF51735">
    <property type="entry name" value="NAD(P)-binding Rossmann-fold domains"/>
    <property type="match status" value="1"/>
</dbReference>
<dbReference type="InterPro" id="IPR052515">
    <property type="entry name" value="Gfo/Idh/MocA_Oxidoreductase"/>
</dbReference>
<comment type="caution">
    <text evidence="3">The sequence shown here is derived from an EMBL/GenBank/DDBJ whole genome shotgun (WGS) entry which is preliminary data.</text>
</comment>
<evidence type="ECO:0000313" key="3">
    <source>
        <dbReference type="EMBL" id="MCS7477707.1"/>
    </source>
</evidence>
<dbReference type="Proteomes" id="UP001141259">
    <property type="component" value="Unassembled WGS sequence"/>
</dbReference>
<evidence type="ECO:0000259" key="1">
    <source>
        <dbReference type="Pfam" id="PF01408"/>
    </source>
</evidence>
<protein>
    <submittedName>
        <fullName evidence="3">Gfo/Idh/MocA family oxidoreductase</fullName>
    </submittedName>
</protein>
<dbReference type="RefSeq" id="WP_259623221.1">
    <property type="nucleotide sequence ID" value="NZ_JANYMP010000005.1"/>
</dbReference>
<sequence>MRFALVGAGVIGEVHARLITSLAGRAELAAVVDVDAERARSLTAEFGGTPFTSLADALADVDAVSVCLPSGAHADAAVLALAAGKHVVVEKPIDITLAAADRIATAEQDSGRTVAVISQRRFQRAPAFVRRAVVDGRFGRITSGTAESTFWRPQSYYDSGGWRGTRALDGGGALMNQGVHAVDLLLWLMGEPVEVVARSGRLAHDRIDVEDTVAAVVTFASGAIGTITATTAAFPGLPVRIAVHGDRGGAVVLGDDLAHFHTADGDEAPDLCGSSVEDAHRAQYADFLDAVRDGRPPLVGTADGRRALAVVLAAYESARTGAPVALDGDNQCASA</sequence>
<dbReference type="InterPro" id="IPR036291">
    <property type="entry name" value="NAD(P)-bd_dom_sf"/>
</dbReference>
<accession>A0A9X3AES9</accession>
<dbReference type="Gene3D" id="3.30.360.10">
    <property type="entry name" value="Dihydrodipicolinate Reductase, domain 2"/>
    <property type="match status" value="1"/>
</dbReference>
<dbReference type="PANTHER" id="PTHR43249">
    <property type="entry name" value="UDP-N-ACETYL-2-AMINO-2-DEOXY-D-GLUCURONATE OXIDASE"/>
    <property type="match status" value="1"/>
</dbReference>
<dbReference type="Pfam" id="PF22725">
    <property type="entry name" value="GFO_IDH_MocA_C3"/>
    <property type="match status" value="1"/>
</dbReference>
<evidence type="ECO:0000259" key="2">
    <source>
        <dbReference type="Pfam" id="PF22725"/>
    </source>
</evidence>
<dbReference type="SUPFAM" id="SSF55347">
    <property type="entry name" value="Glyceraldehyde-3-phosphate dehydrogenase-like, C-terminal domain"/>
    <property type="match status" value="1"/>
</dbReference>
<feature type="domain" description="GFO/IDH/MocA-like oxidoreductase" evidence="2">
    <location>
        <begin position="129"/>
        <end position="250"/>
    </location>
</feature>
<dbReference type="GO" id="GO:0000166">
    <property type="term" value="F:nucleotide binding"/>
    <property type="evidence" value="ECO:0007669"/>
    <property type="project" value="InterPro"/>
</dbReference>
<keyword evidence="4" id="KW-1185">Reference proteome</keyword>
<dbReference type="AlphaFoldDB" id="A0A9X3AES9"/>
<dbReference type="EMBL" id="JANYMP010000005">
    <property type="protein sequence ID" value="MCS7477707.1"/>
    <property type="molecule type" value="Genomic_DNA"/>
</dbReference>
<dbReference type="InterPro" id="IPR000683">
    <property type="entry name" value="Gfo/Idh/MocA-like_OxRdtase_N"/>
</dbReference>